<dbReference type="GO" id="GO:0031145">
    <property type="term" value="P:anaphase-promoting complex-dependent catabolic process"/>
    <property type="evidence" value="ECO:0007669"/>
    <property type="project" value="InterPro"/>
</dbReference>
<evidence type="ECO:0000256" key="5">
    <source>
        <dbReference type="ARBA" id="ARBA00023306"/>
    </source>
</evidence>
<dbReference type="EMBL" id="MCGE01000028">
    <property type="protein sequence ID" value="ORZ09284.1"/>
    <property type="molecule type" value="Genomic_DNA"/>
</dbReference>
<dbReference type="Proteomes" id="UP000193560">
    <property type="component" value="Unassembled WGS sequence"/>
</dbReference>
<evidence type="ECO:0000256" key="1">
    <source>
        <dbReference type="ARBA" id="ARBA00016067"/>
    </source>
</evidence>
<keyword evidence="4" id="KW-0833">Ubl conjugation pathway</keyword>
<accession>A0A1X2I508</accession>
<dbReference type="AlphaFoldDB" id="A0A1X2I508"/>
<reference evidence="7 8" key="1">
    <citation type="submission" date="2016-07" db="EMBL/GenBank/DDBJ databases">
        <title>Pervasive Adenine N6-methylation of Active Genes in Fungi.</title>
        <authorList>
            <consortium name="DOE Joint Genome Institute"/>
            <person name="Mondo S.J."/>
            <person name="Dannebaum R.O."/>
            <person name="Kuo R.C."/>
            <person name="Labutti K."/>
            <person name="Haridas S."/>
            <person name="Kuo A."/>
            <person name="Salamov A."/>
            <person name="Ahrendt S.R."/>
            <person name="Lipzen A."/>
            <person name="Sullivan W."/>
            <person name="Andreopoulos W.B."/>
            <person name="Clum A."/>
            <person name="Lindquist E."/>
            <person name="Daum C."/>
            <person name="Ramamoorthy G.K."/>
            <person name="Gryganskyi A."/>
            <person name="Culley D."/>
            <person name="Magnuson J.K."/>
            <person name="James T.Y."/>
            <person name="O'Malley M.A."/>
            <person name="Stajich J.E."/>
            <person name="Spatafora J.W."/>
            <person name="Visel A."/>
            <person name="Grigoriev I.V."/>
        </authorList>
    </citation>
    <scope>NUCLEOTIDE SEQUENCE [LARGE SCALE GENOMIC DNA]</scope>
    <source>
        <strain evidence="7 8">NRRL 1336</strain>
    </source>
</reference>
<dbReference type="Pfam" id="PF12896">
    <property type="entry name" value="ANAPC4"/>
    <property type="match status" value="1"/>
</dbReference>
<dbReference type="GO" id="GO:0034399">
    <property type="term" value="C:nuclear periphery"/>
    <property type="evidence" value="ECO:0007669"/>
    <property type="project" value="TreeGrafter"/>
</dbReference>
<evidence type="ECO:0000313" key="7">
    <source>
        <dbReference type="EMBL" id="ORZ09284.1"/>
    </source>
</evidence>
<evidence type="ECO:0000256" key="3">
    <source>
        <dbReference type="ARBA" id="ARBA00022776"/>
    </source>
</evidence>
<dbReference type="GO" id="GO:0070979">
    <property type="term" value="P:protein K11-linked ubiquitination"/>
    <property type="evidence" value="ECO:0007669"/>
    <property type="project" value="TreeGrafter"/>
</dbReference>
<dbReference type="OrthoDB" id="2110451at2759"/>
<dbReference type="InterPro" id="IPR024789">
    <property type="entry name" value="APC4"/>
</dbReference>
<dbReference type="STRING" id="90262.A0A1X2I508"/>
<evidence type="ECO:0000256" key="2">
    <source>
        <dbReference type="ARBA" id="ARBA00022618"/>
    </source>
</evidence>
<keyword evidence="2" id="KW-0132">Cell division</keyword>
<organism evidence="7 8">
    <name type="scientific">Absidia repens</name>
    <dbReference type="NCBI Taxonomy" id="90262"/>
    <lineage>
        <taxon>Eukaryota</taxon>
        <taxon>Fungi</taxon>
        <taxon>Fungi incertae sedis</taxon>
        <taxon>Mucoromycota</taxon>
        <taxon>Mucoromycotina</taxon>
        <taxon>Mucoromycetes</taxon>
        <taxon>Mucorales</taxon>
        <taxon>Cunninghamellaceae</taxon>
        <taxon>Absidia</taxon>
    </lineage>
</organism>
<protein>
    <recommendedName>
        <fullName evidence="1">Anaphase-promoting complex subunit 4</fullName>
    </recommendedName>
</protein>
<evidence type="ECO:0000313" key="8">
    <source>
        <dbReference type="Proteomes" id="UP000193560"/>
    </source>
</evidence>
<dbReference type="GO" id="GO:0005680">
    <property type="term" value="C:anaphase-promoting complex"/>
    <property type="evidence" value="ECO:0007669"/>
    <property type="project" value="InterPro"/>
</dbReference>
<keyword evidence="5" id="KW-0131">Cell cycle</keyword>
<gene>
    <name evidence="7" type="ORF">BCR42DRAFT_334823</name>
</gene>
<feature type="domain" description="Anaphase-promoting complex subunit 4 long" evidence="6">
    <location>
        <begin position="14"/>
        <end position="136"/>
    </location>
</feature>
<proteinExistence type="predicted"/>
<dbReference type="GO" id="GO:0051301">
    <property type="term" value="P:cell division"/>
    <property type="evidence" value="ECO:0007669"/>
    <property type="project" value="UniProtKB-KW"/>
</dbReference>
<sequence length="150" mass="17275">MCSFVYIDDAIPLPQVELLGLLATGNLNPAVHEYLSGGELDQQKAKQWETKSMHSYTNVQRIIVEYLQPACERLLLQLSKLRGYGLWTKRYGELICNDSVAAAIKLTQQYMWTMEQLLKSVGQVSRRFQEFILWIYRGSGENKNKIKTDV</sequence>
<keyword evidence="8" id="KW-1185">Reference proteome</keyword>
<dbReference type="PANTHER" id="PTHR13260:SF0">
    <property type="entry name" value="ANAPHASE-PROMOTING COMPLEX SUBUNIT 4"/>
    <property type="match status" value="1"/>
</dbReference>
<comment type="caution">
    <text evidence="7">The sequence shown here is derived from an EMBL/GenBank/DDBJ whole genome shotgun (WGS) entry which is preliminary data.</text>
</comment>
<evidence type="ECO:0000259" key="6">
    <source>
        <dbReference type="Pfam" id="PF12896"/>
    </source>
</evidence>
<name>A0A1X2I508_9FUNG</name>
<keyword evidence="3" id="KW-0498">Mitosis</keyword>
<dbReference type="InterPro" id="IPR024790">
    <property type="entry name" value="APC4_long_dom"/>
</dbReference>
<dbReference type="PANTHER" id="PTHR13260">
    <property type="entry name" value="ANAPHASE PROMOTING COMPLEX SUBUNIT 4 APC4"/>
    <property type="match status" value="1"/>
</dbReference>
<evidence type="ECO:0000256" key="4">
    <source>
        <dbReference type="ARBA" id="ARBA00022786"/>
    </source>
</evidence>